<feature type="chain" id="PRO_5039259259" description="Solute-binding protein family 5 domain-containing protein" evidence="2">
    <location>
        <begin position="22"/>
        <end position="512"/>
    </location>
</feature>
<dbReference type="AlphaFoldDB" id="A0A9D1WPX1"/>
<evidence type="ECO:0000313" key="5">
    <source>
        <dbReference type="Proteomes" id="UP000886800"/>
    </source>
</evidence>
<evidence type="ECO:0000256" key="2">
    <source>
        <dbReference type="SAM" id="SignalP"/>
    </source>
</evidence>
<dbReference type="SUPFAM" id="SSF53850">
    <property type="entry name" value="Periplasmic binding protein-like II"/>
    <property type="match status" value="1"/>
</dbReference>
<dbReference type="Gene3D" id="3.40.190.10">
    <property type="entry name" value="Periplasmic binding protein-like II"/>
    <property type="match status" value="1"/>
</dbReference>
<reference evidence="4" key="2">
    <citation type="submission" date="2021-04" db="EMBL/GenBank/DDBJ databases">
        <authorList>
            <person name="Gilroy R."/>
        </authorList>
    </citation>
    <scope>NUCLEOTIDE SEQUENCE</scope>
    <source>
        <strain evidence="4">CHK188-5543</strain>
    </source>
</reference>
<dbReference type="Gene3D" id="3.10.105.10">
    <property type="entry name" value="Dipeptide-binding Protein, Domain 3"/>
    <property type="match status" value="1"/>
</dbReference>
<dbReference type="Pfam" id="PF00496">
    <property type="entry name" value="SBP_bac_5"/>
    <property type="match status" value="1"/>
</dbReference>
<gene>
    <name evidence="4" type="ORF">H9736_01530</name>
</gene>
<dbReference type="GO" id="GO:0015833">
    <property type="term" value="P:peptide transport"/>
    <property type="evidence" value="ECO:0007669"/>
    <property type="project" value="TreeGrafter"/>
</dbReference>
<accession>A0A9D1WPX1</accession>
<protein>
    <recommendedName>
        <fullName evidence="3">Solute-binding protein family 5 domain-containing protein</fullName>
    </recommendedName>
</protein>
<comment type="caution">
    <text evidence="4">The sequence shown here is derived from an EMBL/GenBank/DDBJ whole genome shotgun (WGS) entry which is preliminary data.</text>
</comment>
<proteinExistence type="predicted"/>
<keyword evidence="2" id="KW-0732">Signal</keyword>
<sequence length="512" mass="56041">MKRRILALAAAVMVLGGCTPGAGLSDQQLEVASQSSSSSSAAAEPEEPPRQAANQIRLAYSAADSLNPYLAQTQINRELAPLLYDGLTHLGPDFLPENLLAEQITVEGTLCTVILKHNVQFSDGTYVTGEDVIYSLNTAKQSQTNWATALENAVSASVDGEGRVLIQLGRADADFAALLNFPVVKYGTAGEDFPTGVSKYYVSGTWENGVTLSANPLYWKEIQHVQRIYLVQSSDPDTLSFNLRTGDIDLAYSERPDNDMSGSAPVNLQVPLTDLVYLGINGQSGLLAQPEFRQALSKALHRDELVAKAYVTRARGTLYPFHPDFWRLAGTDQSTPRQLAQADRILDALGLEETDSRGYRLRYGQPVQLELLVNSENASRNAAATLIAEQLRQLGVEIEVVSQPFEQYQASLAAHDYDLYIGEVRLLPNWDFSMLLSGGSLDFGTPYDQELAELEANYRATGQGIVGLCARFQEVQPLIPLVFRTGLVSSNLTFPSEMVATSQDIFYNITDW</sequence>
<dbReference type="Proteomes" id="UP000886800">
    <property type="component" value="Unassembled WGS sequence"/>
</dbReference>
<dbReference type="PROSITE" id="PS51257">
    <property type="entry name" value="PROKAR_LIPOPROTEIN"/>
    <property type="match status" value="1"/>
</dbReference>
<name>A0A9D1WPX1_9FIRM</name>
<feature type="domain" description="Solute-binding protein family 5" evidence="3">
    <location>
        <begin position="98"/>
        <end position="423"/>
    </location>
</feature>
<feature type="compositionally biased region" description="Low complexity" evidence="1">
    <location>
        <begin position="32"/>
        <end position="43"/>
    </location>
</feature>
<dbReference type="EMBL" id="DXES01000033">
    <property type="protein sequence ID" value="HIX64909.1"/>
    <property type="molecule type" value="Genomic_DNA"/>
</dbReference>
<dbReference type="InterPro" id="IPR039424">
    <property type="entry name" value="SBP_5"/>
</dbReference>
<reference evidence="4" key="1">
    <citation type="journal article" date="2021" name="PeerJ">
        <title>Extensive microbial diversity within the chicken gut microbiome revealed by metagenomics and culture.</title>
        <authorList>
            <person name="Gilroy R."/>
            <person name="Ravi A."/>
            <person name="Getino M."/>
            <person name="Pursley I."/>
            <person name="Horton D.L."/>
            <person name="Alikhan N.F."/>
            <person name="Baker D."/>
            <person name="Gharbi K."/>
            <person name="Hall N."/>
            <person name="Watson M."/>
            <person name="Adriaenssens E.M."/>
            <person name="Foster-Nyarko E."/>
            <person name="Jarju S."/>
            <person name="Secka A."/>
            <person name="Antonio M."/>
            <person name="Oren A."/>
            <person name="Chaudhuri R.R."/>
            <person name="La Ragione R."/>
            <person name="Hildebrand F."/>
            <person name="Pallen M.J."/>
        </authorList>
    </citation>
    <scope>NUCLEOTIDE SEQUENCE</scope>
    <source>
        <strain evidence="4">CHK188-5543</strain>
    </source>
</reference>
<evidence type="ECO:0000256" key="1">
    <source>
        <dbReference type="SAM" id="MobiDB-lite"/>
    </source>
</evidence>
<feature type="signal peptide" evidence="2">
    <location>
        <begin position="1"/>
        <end position="21"/>
    </location>
</feature>
<organism evidence="4 5">
    <name type="scientific">Candidatus Anaerotruncus excrementipullorum</name>
    <dbReference type="NCBI Taxonomy" id="2838465"/>
    <lineage>
        <taxon>Bacteria</taxon>
        <taxon>Bacillati</taxon>
        <taxon>Bacillota</taxon>
        <taxon>Clostridia</taxon>
        <taxon>Eubacteriales</taxon>
        <taxon>Oscillospiraceae</taxon>
        <taxon>Anaerotruncus</taxon>
    </lineage>
</organism>
<evidence type="ECO:0000259" key="3">
    <source>
        <dbReference type="Pfam" id="PF00496"/>
    </source>
</evidence>
<dbReference type="PANTHER" id="PTHR30290">
    <property type="entry name" value="PERIPLASMIC BINDING COMPONENT OF ABC TRANSPORTER"/>
    <property type="match status" value="1"/>
</dbReference>
<feature type="region of interest" description="Disordered" evidence="1">
    <location>
        <begin position="31"/>
        <end position="51"/>
    </location>
</feature>
<dbReference type="InterPro" id="IPR000914">
    <property type="entry name" value="SBP_5_dom"/>
</dbReference>
<dbReference type="GO" id="GO:1904680">
    <property type="term" value="F:peptide transmembrane transporter activity"/>
    <property type="evidence" value="ECO:0007669"/>
    <property type="project" value="TreeGrafter"/>
</dbReference>
<evidence type="ECO:0000313" key="4">
    <source>
        <dbReference type="EMBL" id="HIX64909.1"/>
    </source>
</evidence>